<dbReference type="InterPro" id="IPR002881">
    <property type="entry name" value="DUF58"/>
</dbReference>
<reference evidence="3 4" key="1">
    <citation type="submission" date="2016-01" db="EMBL/GenBank/DDBJ databases">
        <title>Whole genome sequencing of Myroides marinus L41.</title>
        <authorList>
            <person name="Hong K.W."/>
        </authorList>
    </citation>
    <scope>NUCLEOTIDE SEQUENCE [LARGE SCALE GENOMIC DNA]</scope>
    <source>
        <strain evidence="3 4">L41</strain>
    </source>
</reference>
<dbReference type="SUPFAM" id="SSF53300">
    <property type="entry name" value="vWA-like"/>
    <property type="match status" value="1"/>
</dbReference>
<feature type="transmembrane region" description="Helical" evidence="1">
    <location>
        <begin position="37"/>
        <end position="57"/>
    </location>
</feature>
<name>A0A161UVH8_9FLAO</name>
<accession>A0A161UVH8</accession>
<evidence type="ECO:0000313" key="4">
    <source>
        <dbReference type="Proteomes" id="UP000076630"/>
    </source>
</evidence>
<proteinExistence type="predicted"/>
<dbReference type="PANTHER" id="PTHR33608:SF3">
    <property type="entry name" value="SLR2013 PROTEIN"/>
    <property type="match status" value="1"/>
</dbReference>
<protein>
    <submittedName>
        <fullName evidence="3">Cell division protein FtsB</fullName>
    </submittedName>
</protein>
<evidence type="ECO:0000256" key="1">
    <source>
        <dbReference type="SAM" id="Phobius"/>
    </source>
</evidence>
<dbReference type="EMBL" id="LQNU01000050">
    <property type="protein sequence ID" value="KZE81881.1"/>
    <property type="molecule type" value="Genomic_DNA"/>
</dbReference>
<keyword evidence="1" id="KW-0472">Membrane</keyword>
<keyword evidence="4" id="KW-1185">Reference proteome</keyword>
<dbReference type="GO" id="GO:0051301">
    <property type="term" value="P:cell division"/>
    <property type="evidence" value="ECO:0007669"/>
    <property type="project" value="UniProtKB-KW"/>
</dbReference>
<keyword evidence="1" id="KW-1133">Transmembrane helix</keyword>
<feature type="domain" description="DUF58" evidence="2">
    <location>
        <begin position="205"/>
        <end position="369"/>
    </location>
</feature>
<sequence>MFKLFKQLYLQKPVYIVLGCIIALFVLAFIFPILYNVVWGIFLLLFVTVLVDITLLFTKKDNINAVRILPEKLSNGDDNVIYISVENKYNITIHCTIIDEIPFQFQKRDFEINRTIPSKELKTISYNLRPTERGEYIFGKLNVYISSPLKLISRRLIFCDQANLATYPSFIQMKKYDLIAFSKNKYAYGMKKIRKIGNTTEFEQIKEYVLGDDIRNINWKATAKSNQLMVNQFQDENTETIYNIIDRGRVMQMPFKGLSLLDYAINSTLALSNVILKKNDRVGLMTFNENITNQLPAEGKISQLQKVMEQLYRVQTNFVESDFGKLYAHIRHKITHRSLIILYTNFESLSSLNRQLPYLRAIAKNHVLLVVFFENTELTKLTQKKAKNSDDIFDKVIAEKFNFEKRLIVNELTKYGIQSILTAPEDLSINTINKYLQIKAKGSL</sequence>
<dbReference type="InterPro" id="IPR036465">
    <property type="entry name" value="vWFA_dom_sf"/>
</dbReference>
<keyword evidence="1" id="KW-0812">Transmembrane</keyword>
<dbReference type="Proteomes" id="UP000076630">
    <property type="component" value="Unassembled WGS sequence"/>
</dbReference>
<keyword evidence="3" id="KW-0132">Cell division</keyword>
<organism evidence="3 4">
    <name type="scientific">Myroides marinus</name>
    <dbReference type="NCBI Taxonomy" id="703342"/>
    <lineage>
        <taxon>Bacteria</taxon>
        <taxon>Pseudomonadati</taxon>
        <taxon>Bacteroidota</taxon>
        <taxon>Flavobacteriia</taxon>
        <taxon>Flavobacteriales</taxon>
        <taxon>Flavobacteriaceae</taxon>
        <taxon>Myroides</taxon>
    </lineage>
</organism>
<keyword evidence="3" id="KW-0131">Cell cycle</keyword>
<dbReference type="PANTHER" id="PTHR33608">
    <property type="entry name" value="BLL2464 PROTEIN"/>
    <property type="match status" value="1"/>
</dbReference>
<evidence type="ECO:0000313" key="3">
    <source>
        <dbReference type="EMBL" id="KZE81881.1"/>
    </source>
</evidence>
<dbReference type="OrthoDB" id="845740at2"/>
<evidence type="ECO:0000259" key="2">
    <source>
        <dbReference type="Pfam" id="PF01882"/>
    </source>
</evidence>
<comment type="caution">
    <text evidence="3">The sequence shown here is derived from an EMBL/GenBank/DDBJ whole genome shotgun (WGS) entry which is preliminary data.</text>
</comment>
<feature type="transmembrane region" description="Helical" evidence="1">
    <location>
        <begin position="12"/>
        <end position="31"/>
    </location>
</feature>
<dbReference type="RefSeq" id="WP_038986427.1">
    <property type="nucleotide sequence ID" value="NZ_JACAJR010000021.1"/>
</dbReference>
<dbReference type="AlphaFoldDB" id="A0A161UVH8"/>
<gene>
    <name evidence="3" type="ORF">AV926_00815</name>
</gene>
<dbReference type="Pfam" id="PF01882">
    <property type="entry name" value="DUF58"/>
    <property type="match status" value="1"/>
</dbReference>